<dbReference type="InterPro" id="IPR028460">
    <property type="entry name" value="Tbh/DBH"/>
</dbReference>
<dbReference type="Gene3D" id="2.60.120.230">
    <property type="match status" value="1"/>
</dbReference>
<dbReference type="SUPFAM" id="SSF49742">
    <property type="entry name" value="PHM/PNGase F"/>
    <property type="match status" value="2"/>
</dbReference>
<keyword evidence="5" id="KW-0186">Copper</keyword>
<dbReference type="PANTHER" id="PTHR10157">
    <property type="entry name" value="DOPAMINE BETA HYDROXYLASE RELATED"/>
    <property type="match status" value="1"/>
</dbReference>
<dbReference type="CDD" id="cd09631">
    <property type="entry name" value="DOMON_DOH"/>
    <property type="match status" value="1"/>
</dbReference>
<gene>
    <name evidence="11" type="ORF">APHIGO_LOCUS10757</name>
</gene>
<dbReference type="InterPro" id="IPR014784">
    <property type="entry name" value="Cu2_ascorb_mOase-like_C"/>
</dbReference>
<dbReference type="SMART" id="SM00664">
    <property type="entry name" value="DoH"/>
    <property type="match status" value="1"/>
</dbReference>
<dbReference type="GO" id="GO:0042421">
    <property type="term" value="P:norepinephrine biosynthetic process"/>
    <property type="evidence" value="ECO:0007669"/>
    <property type="project" value="TreeGrafter"/>
</dbReference>
<dbReference type="InterPro" id="IPR005018">
    <property type="entry name" value="DOMON_domain"/>
</dbReference>
<evidence type="ECO:0000259" key="10">
    <source>
        <dbReference type="PROSITE" id="PS50836"/>
    </source>
</evidence>
<comment type="similarity">
    <text evidence="2">Belongs to the copper type II ascorbate-dependent monooxygenase family.</text>
</comment>
<organism evidence="11 12">
    <name type="scientific">Aphis gossypii</name>
    <name type="common">Cotton aphid</name>
    <dbReference type="NCBI Taxonomy" id="80765"/>
    <lineage>
        <taxon>Eukaryota</taxon>
        <taxon>Metazoa</taxon>
        <taxon>Ecdysozoa</taxon>
        <taxon>Arthropoda</taxon>
        <taxon>Hexapoda</taxon>
        <taxon>Insecta</taxon>
        <taxon>Pterygota</taxon>
        <taxon>Neoptera</taxon>
        <taxon>Paraneoptera</taxon>
        <taxon>Hemiptera</taxon>
        <taxon>Sternorrhyncha</taxon>
        <taxon>Aphidomorpha</taxon>
        <taxon>Aphidoidea</taxon>
        <taxon>Aphididae</taxon>
        <taxon>Aphidini</taxon>
        <taxon>Aphis</taxon>
        <taxon>Aphis</taxon>
    </lineage>
</organism>
<keyword evidence="8" id="KW-0325">Glycoprotein</keyword>
<keyword evidence="12" id="KW-1185">Reference proteome</keyword>
<dbReference type="GO" id="GO:0005507">
    <property type="term" value="F:copper ion binding"/>
    <property type="evidence" value="ECO:0007669"/>
    <property type="project" value="InterPro"/>
</dbReference>
<dbReference type="PRINTS" id="PR00767">
    <property type="entry name" value="DBMONOXGNASE"/>
</dbReference>
<accession>A0A9P0NSV4</accession>
<dbReference type="PROSITE" id="PS50836">
    <property type="entry name" value="DOMON"/>
    <property type="match status" value="1"/>
</dbReference>
<keyword evidence="9" id="KW-0732">Signal</keyword>
<evidence type="ECO:0000256" key="2">
    <source>
        <dbReference type="ARBA" id="ARBA00010676"/>
    </source>
</evidence>
<evidence type="ECO:0000256" key="9">
    <source>
        <dbReference type="SAM" id="SignalP"/>
    </source>
</evidence>
<evidence type="ECO:0000313" key="11">
    <source>
        <dbReference type="EMBL" id="CAH1737171.1"/>
    </source>
</evidence>
<dbReference type="AlphaFoldDB" id="A0A9P0NSV4"/>
<dbReference type="InterPro" id="IPR008977">
    <property type="entry name" value="PHM/PNGase_F_dom_sf"/>
</dbReference>
<name>A0A9P0NSV4_APHGO</name>
<evidence type="ECO:0000256" key="4">
    <source>
        <dbReference type="ARBA" id="ARBA00023002"/>
    </source>
</evidence>
<dbReference type="InterPro" id="IPR000323">
    <property type="entry name" value="Cu2_ascorb_mOase_N"/>
</dbReference>
<proteinExistence type="inferred from homology"/>
<sequence length="469" mass="52553">MPRTCVLLLLLLSLWSWSCAGRGARAAVAPAAAVVSPPSFRSANLTAAGLLAATKYGKTVLAGDEIAVAAQEYADCAVFRVQARTRGYVALGFVDPIASSVDVLLAWVDDDTGAGHLMDMHGKTETGLTPEKDVSQDYELLASFQNGSHTSIVFRRAWDTCDAHNDVVFGNDTMRMLWTMSDRDPIDRQYTDALKLGSSWKGTQSFHPKGPKFKPNTDNYKKWDVTMDNLRIKDDVDTLYWCKIFKAPIFKKNHIVGFVPLLNDDTRRLVHHMIVYECYGGSNIMEKYVTLKGAQCYGQSMPDDWNKCVSPVVTWAMGSDGQFFPDHIGVPIGGRDLYYMLEVHYDNPTLKKVMDNSGVRVYYTDVLRPNDAGIMAVGMAVSPMHIVPPKQLAYKTASLCDKDCTNVIFPERGIKITSVLLHAHIASRQLKLRHVRHDQEMATIAQDDRYDYDYQQARELSNEVTVYPW</sequence>
<feature type="signal peptide" evidence="9">
    <location>
        <begin position="1"/>
        <end position="20"/>
    </location>
</feature>
<reference evidence="11" key="1">
    <citation type="submission" date="2022-02" db="EMBL/GenBank/DDBJ databases">
        <authorList>
            <person name="King R."/>
        </authorList>
    </citation>
    <scope>NUCLEOTIDE SEQUENCE</scope>
</reference>
<dbReference type="InterPro" id="IPR000945">
    <property type="entry name" value="DBH-like"/>
</dbReference>
<keyword evidence="6" id="KW-0503">Monooxygenase</keyword>
<dbReference type="GO" id="GO:0004500">
    <property type="term" value="F:dopamine beta-monooxygenase activity"/>
    <property type="evidence" value="ECO:0007669"/>
    <property type="project" value="InterPro"/>
</dbReference>
<keyword evidence="4" id="KW-0560">Oxidoreductase</keyword>
<evidence type="ECO:0000256" key="5">
    <source>
        <dbReference type="ARBA" id="ARBA00023008"/>
    </source>
</evidence>
<dbReference type="GO" id="GO:0006589">
    <property type="term" value="P:octopamine biosynthetic process"/>
    <property type="evidence" value="ECO:0007669"/>
    <property type="project" value="TreeGrafter"/>
</dbReference>
<comment type="cofactor">
    <cofactor evidence="1">
        <name>Cu(2+)</name>
        <dbReference type="ChEBI" id="CHEBI:29036"/>
    </cofactor>
</comment>
<dbReference type="InterPro" id="IPR024548">
    <property type="entry name" value="Cu2_monoox_C"/>
</dbReference>
<keyword evidence="7" id="KW-1015">Disulfide bond</keyword>
<evidence type="ECO:0000256" key="7">
    <source>
        <dbReference type="ARBA" id="ARBA00023157"/>
    </source>
</evidence>
<evidence type="ECO:0000313" key="12">
    <source>
        <dbReference type="Proteomes" id="UP001154329"/>
    </source>
</evidence>
<evidence type="ECO:0000256" key="3">
    <source>
        <dbReference type="ARBA" id="ARBA00022723"/>
    </source>
</evidence>
<keyword evidence="3" id="KW-0479">Metal-binding</keyword>
<feature type="domain" description="DOMON" evidence="10">
    <location>
        <begin position="62"/>
        <end position="181"/>
    </location>
</feature>
<protein>
    <recommendedName>
        <fullName evidence="10">DOMON domain-containing protein</fullName>
    </recommendedName>
</protein>
<dbReference type="GO" id="GO:0030667">
    <property type="term" value="C:secretory granule membrane"/>
    <property type="evidence" value="ECO:0007669"/>
    <property type="project" value="TreeGrafter"/>
</dbReference>
<dbReference type="GO" id="GO:0042420">
    <property type="term" value="P:dopamine catabolic process"/>
    <property type="evidence" value="ECO:0007669"/>
    <property type="project" value="TreeGrafter"/>
</dbReference>
<dbReference type="InterPro" id="IPR045266">
    <property type="entry name" value="DOH_DOMON"/>
</dbReference>
<feature type="chain" id="PRO_5040298101" description="DOMON domain-containing protein" evidence="9">
    <location>
        <begin position="21"/>
        <end position="469"/>
    </location>
</feature>
<dbReference type="Pfam" id="PF03351">
    <property type="entry name" value="DOMON"/>
    <property type="match status" value="1"/>
</dbReference>
<dbReference type="Pfam" id="PF03712">
    <property type="entry name" value="Cu2_monoox_C"/>
    <property type="match status" value="1"/>
</dbReference>
<dbReference type="InterPro" id="IPR036939">
    <property type="entry name" value="Cu2_ascorb_mOase_N_sf"/>
</dbReference>
<dbReference type="FunFam" id="2.60.120.310:FF:000004">
    <property type="entry name" value="DBH-like monooxygenase protein 1"/>
    <property type="match status" value="1"/>
</dbReference>
<dbReference type="PANTHER" id="PTHR10157:SF23">
    <property type="entry name" value="MOXD1 HOMOLOG 1"/>
    <property type="match status" value="1"/>
</dbReference>
<dbReference type="Gene3D" id="2.60.120.310">
    <property type="entry name" value="Copper type II, ascorbate-dependent monooxygenase, N-terminal domain"/>
    <property type="match status" value="1"/>
</dbReference>
<dbReference type="Proteomes" id="UP001154329">
    <property type="component" value="Chromosome 4"/>
</dbReference>
<dbReference type="Pfam" id="PF01082">
    <property type="entry name" value="Cu2_monooxygen"/>
    <property type="match status" value="1"/>
</dbReference>
<evidence type="ECO:0000256" key="6">
    <source>
        <dbReference type="ARBA" id="ARBA00023033"/>
    </source>
</evidence>
<reference evidence="11" key="2">
    <citation type="submission" date="2022-10" db="EMBL/GenBank/DDBJ databases">
        <authorList>
            <consortium name="ENA_rothamsted_submissions"/>
            <consortium name="culmorum"/>
            <person name="King R."/>
        </authorList>
    </citation>
    <scope>NUCLEOTIDE SEQUENCE</scope>
</reference>
<evidence type="ECO:0000256" key="1">
    <source>
        <dbReference type="ARBA" id="ARBA00001973"/>
    </source>
</evidence>
<dbReference type="GO" id="GO:0005615">
    <property type="term" value="C:extracellular space"/>
    <property type="evidence" value="ECO:0007669"/>
    <property type="project" value="TreeGrafter"/>
</dbReference>
<dbReference type="EMBL" id="OU899037">
    <property type="protein sequence ID" value="CAH1737171.1"/>
    <property type="molecule type" value="Genomic_DNA"/>
</dbReference>
<evidence type="ECO:0000256" key="8">
    <source>
        <dbReference type="ARBA" id="ARBA00023180"/>
    </source>
</evidence>